<accession>A0A0G4GT22</accession>
<organism evidence="2">
    <name type="scientific">Chromera velia CCMP2878</name>
    <dbReference type="NCBI Taxonomy" id="1169474"/>
    <lineage>
        <taxon>Eukaryota</taxon>
        <taxon>Sar</taxon>
        <taxon>Alveolata</taxon>
        <taxon>Colpodellida</taxon>
        <taxon>Chromeraceae</taxon>
        <taxon>Chromera</taxon>
    </lineage>
</organism>
<dbReference type="SUPFAM" id="SSF48208">
    <property type="entry name" value="Six-hairpin glycosidases"/>
    <property type="match status" value="1"/>
</dbReference>
<sequence>MRSLLSVVLSSPFLFLRGLDEVSGYSAVEIASPPVWFKDIREAEVLSLEGSRAAALVLFGCLLTEPGKDTKVVDRCSTEDQVKPLLPPNLRTDSSPRAVIVTARSDGTSTRVSRSLGLGRGIASALSDAVRQIEEGDGRHENETASVDPEWHSVQISVVTEVNSFSMPSVNASVSQNLDAQEGESDSVALPFHPSPSSLCSGFQEGIHGIAFGPPFALGPEEMLIRGVVRKGTLGEGVRVLKEEAMLAFRSFVPSIKSLSSSEFSNEILRPHPDSLLFTFSVHTFFGDHSEPTNPLETVRLHRKSVDVRDDTLEAAVLSGVRSLSSLLSPRGRFVYRVNPWKLKQSVHQYNVLRHAGSTWAILRVYRRHPSEFRLLESAKRALQYLLKRVRSVGDPKELVVVEKGRFKLGALGLALLAVCEYTDVTGDAKFVPMAESLAQTVLAWMAPSGEFTVMEGVIEEKNGKSGVEVENVKSLYYPGEAIFGLASLSNVTRDMRWLKAAARAADWIADVRDAKLKADEFPHDHWLLYGIAEIHKTLPDEGRRRHAKKVVDAILNAQIRTDTENPDFVGGWLVNGPVPSTNPAACRVEGLSAIHDIFLDEEGREAGGAGKGMTSRIREGILRGADFVLRMQNGRESSLALSSESASLMRGAWPTSVLNPWLQIDNTQHALCACMGAQKVLFVSN</sequence>
<dbReference type="AlphaFoldDB" id="A0A0G4GT22"/>
<feature type="chain" id="PRO_5005190625" evidence="1">
    <location>
        <begin position="19"/>
        <end position="686"/>
    </location>
</feature>
<dbReference type="InterPro" id="IPR008928">
    <property type="entry name" value="6-hairpin_glycosidase_sf"/>
</dbReference>
<dbReference type="GO" id="GO:0005975">
    <property type="term" value="P:carbohydrate metabolic process"/>
    <property type="evidence" value="ECO:0007669"/>
    <property type="project" value="InterPro"/>
</dbReference>
<evidence type="ECO:0000313" key="2">
    <source>
        <dbReference type="EMBL" id="CEM33863.1"/>
    </source>
</evidence>
<protein>
    <submittedName>
        <fullName evidence="2">Uncharacterized protein</fullName>
    </submittedName>
</protein>
<reference evidence="2" key="1">
    <citation type="submission" date="2014-11" db="EMBL/GenBank/DDBJ databases">
        <authorList>
            <person name="Otto D Thomas"/>
            <person name="Naeem Raeece"/>
        </authorList>
    </citation>
    <scope>NUCLEOTIDE SEQUENCE</scope>
</reference>
<evidence type="ECO:0000256" key="1">
    <source>
        <dbReference type="SAM" id="SignalP"/>
    </source>
</evidence>
<proteinExistence type="predicted"/>
<dbReference type="VEuPathDB" id="CryptoDB:Cvel_5175"/>
<feature type="signal peptide" evidence="1">
    <location>
        <begin position="1"/>
        <end position="18"/>
    </location>
</feature>
<name>A0A0G4GT22_9ALVE</name>
<dbReference type="EMBL" id="CDMZ01001524">
    <property type="protein sequence ID" value="CEM33863.1"/>
    <property type="molecule type" value="Genomic_DNA"/>
</dbReference>
<gene>
    <name evidence="2" type="ORF">Cvel_5175</name>
</gene>
<keyword evidence="1" id="KW-0732">Signal</keyword>